<feature type="region of interest" description="Disordered" evidence="1">
    <location>
        <begin position="1"/>
        <end position="26"/>
    </location>
</feature>
<dbReference type="AlphaFoldDB" id="A0AAV3PW88"/>
<gene>
    <name evidence="2" type="ORF">LIER_38149</name>
</gene>
<dbReference type="EMBL" id="BAABME010019017">
    <property type="protein sequence ID" value="GAA0155769.1"/>
    <property type="molecule type" value="Genomic_DNA"/>
</dbReference>
<evidence type="ECO:0000313" key="2">
    <source>
        <dbReference type="EMBL" id="GAA0155769.1"/>
    </source>
</evidence>
<name>A0AAV3PW88_LITER</name>
<protein>
    <submittedName>
        <fullName evidence="2">Uncharacterized protein</fullName>
    </submittedName>
</protein>
<keyword evidence="3" id="KW-1185">Reference proteome</keyword>
<accession>A0AAV3PW88</accession>
<reference evidence="2 3" key="1">
    <citation type="submission" date="2024-01" db="EMBL/GenBank/DDBJ databases">
        <title>The complete chloroplast genome sequence of Lithospermum erythrorhizon: insights into the phylogenetic relationship among Boraginaceae species and the maternal lineages of purple gromwells.</title>
        <authorList>
            <person name="Okada T."/>
            <person name="Watanabe K."/>
        </authorList>
    </citation>
    <scope>NUCLEOTIDE SEQUENCE [LARGE SCALE GENOMIC DNA]</scope>
</reference>
<evidence type="ECO:0000256" key="1">
    <source>
        <dbReference type="SAM" id="MobiDB-lite"/>
    </source>
</evidence>
<sequence length="70" mass="8252">MALEDNESCGSRASEPISPKRGRHHRQRLQIFNQVLNRLNQLNPDEVKLPGFEDQLWLHFNRLPARYTNV</sequence>
<organism evidence="2 3">
    <name type="scientific">Lithospermum erythrorhizon</name>
    <name type="common">Purple gromwell</name>
    <name type="synonym">Lithospermum officinale var. erythrorhizon</name>
    <dbReference type="NCBI Taxonomy" id="34254"/>
    <lineage>
        <taxon>Eukaryota</taxon>
        <taxon>Viridiplantae</taxon>
        <taxon>Streptophyta</taxon>
        <taxon>Embryophyta</taxon>
        <taxon>Tracheophyta</taxon>
        <taxon>Spermatophyta</taxon>
        <taxon>Magnoliopsida</taxon>
        <taxon>eudicotyledons</taxon>
        <taxon>Gunneridae</taxon>
        <taxon>Pentapetalae</taxon>
        <taxon>asterids</taxon>
        <taxon>lamiids</taxon>
        <taxon>Boraginales</taxon>
        <taxon>Boraginaceae</taxon>
        <taxon>Boraginoideae</taxon>
        <taxon>Lithospermeae</taxon>
        <taxon>Lithospermum</taxon>
    </lineage>
</organism>
<dbReference type="Proteomes" id="UP001454036">
    <property type="component" value="Unassembled WGS sequence"/>
</dbReference>
<evidence type="ECO:0000313" key="3">
    <source>
        <dbReference type="Proteomes" id="UP001454036"/>
    </source>
</evidence>
<comment type="caution">
    <text evidence="2">The sequence shown here is derived from an EMBL/GenBank/DDBJ whole genome shotgun (WGS) entry which is preliminary data.</text>
</comment>
<proteinExistence type="predicted"/>